<dbReference type="InterPro" id="IPR043502">
    <property type="entry name" value="DNA/RNA_pol_sf"/>
</dbReference>
<dbReference type="PANTHER" id="PTHR34047:SF8">
    <property type="entry name" value="PROTEIN YKFC"/>
    <property type="match status" value="1"/>
</dbReference>
<dbReference type="PANTHER" id="PTHR34047">
    <property type="entry name" value="NUCLEAR INTRON MATURASE 1, MITOCHONDRIAL-RELATED"/>
    <property type="match status" value="1"/>
</dbReference>
<name>A0ABS4JXF2_9FIRM</name>
<dbReference type="Pfam" id="PF08388">
    <property type="entry name" value="GIIM"/>
    <property type="match status" value="1"/>
</dbReference>
<keyword evidence="2" id="KW-0548">Nucleotidyltransferase</keyword>
<dbReference type="Proteomes" id="UP001519289">
    <property type="component" value="Unassembled WGS sequence"/>
</dbReference>
<dbReference type="PROSITE" id="PS50878">
    <property type="entry name" value="RT_POL"/>
    <property type="match status" value="1"/>
</dbReference>
<accession>A0ABS4JXF2</accession>
<keyword evidence="2" id="KW-0808">Transferase</keyword>
<dbReference type="RefSeq" id="WP_209468314.1">
    <property type="nucleotide sequence ID" value="NZ_JAGGLG010000070.1"/>
</dbReference>
<keyword evidence="3" id="KW-1185">Reference proteome</keyword>
<dbReference type="InterPro" id="IPR013597">
    <property type="entry name" value="Mat_intron_G2"/>
</dbReference>
<reference evidence="2 3" key="1">
    <citation type="submission" date="2021-03" db="EMBL/GenBank/DDBJ databases">
        <title>Genomic Encyclopedia of Type Strains, Phase IV (KMG-IV): sequencing the most valuable type-strain genomes for metagenomic binning, comparative biology and taxonomic classification.</title>
        <authorList>
            <person name="Goeker M."/>
        </authorList>
    </citation>
    <scope>NUCLEOTIDE SEQUENCE [LARGE SCALE GENOMIC DNA]</scope>
    <source>
        <strain evidence="2 3">DSM 27138</strain>
    </source>
</reference>
<feature type="non-terminal residue" evidence="2">
    <location>
        <position position="344"/>
    </location>
</feature>
<evidence type="ECO:0000259" key="1">
    <source>
        <dbReference type="PROSITE" id="PS50878"/>
    </source>
</evidence>
<proteinExistence type="predicted"/>
<feature type="non-terminal residue" evidence="2">
    <location>
        <position position="1"/>
    </location>
</feature>
<sequence>DDGMTGEQEPGKVIPVPKRRYYSLIDKVYELRNLYEAWLAVKRNKGAAGVDRVSVTRFEKDLERNLRRLHQQLRDGTYKPPPVRRVYIDKADGSKRPLGIPAVADRVVQMATVRVLTPIFEAEFLPCSHGFRPGRSTRTAVAMVEEYRKQGFRWVVDVDFKSYFDTLDHEVLMAKVKERITDGRILGLIRSWLTAGVMSDGNLTYQTTGTPQGGVISPLLANIYLHSLDSALTNWGYKVVRYADDMVVLCPSLNKAKTALGLLKQMAEGELKLTLHPKKTRLTTFGQGFDFLGFTFKRQHRVARKRALEKFKERVRELTPRQTHLTLKEVIANLNPLIRGWGNY</sequence>
<dbReference type="CDD" id="cd01651">
    <property type="entry name" value="RT_G2_intron"/>
    <property type="match status" value="1"/>
</dbReference>
<dbReference type="GO" id="GO:0003964">
    <property type="term" value="F:RNA-directed DNA polymerase activity"/>
    <property type="evidence" value="ECO:0007669"/>
    <property type="project" value="UniProtKB-KW"/>
</dbReference>
<keyword evidence="2" id="KW-0695">RNA-directed DNA polymerase</keyword>
<comment type="caution">
    <text evidence="2">The sequence shown here is derived from an EMBL/GenBank/DDBJ whole genome shotgun (WGS) entry which is preliminary data.</text>
</comment>
<feature type="domain" description="Reverse transcriptase" evidence="1">
    <location>
        <begin position="69"/>
        <end position="296"/>
    </location>
</feature>
<dbReference type="NCBIfam" id="TIGR04416">
    <property type="entry name" value="group_II_RT_mat"/>
    <property type="match status" value="1"/>
</dbReference>
<dbReference type="SUPFAM" id="SSF56672">
    <property type="entry name" value="DNA/RNA polymerases"/>
    <property type="match status" value="1"/>
</dbReference>
<dbReference type="EMBL" id="JAGGLG010000070">
    <property type="protein sequence ID" value="MBP2020219.1"/>
    <property type="molecule type" value="Genomic_DNA"/>
</dbReference>
<organism evidence="2 3">
    <name type="scientific">Symbiobacterium terraclitae</name>
    <dbReference type="NCBI Taxonomy" id="557451"/>
    <lineage>
        <taxon>Bacteria</taxon>
        <taxon>Bacillati</taxon>
        <taxon>Bacillota</taxon>
        <taxon>Clostridia</taxon>
        <taxon>Eubacteriales</taxon>
        <taxon>Symbiobacteriaceae</taxon>
        <taxon>Symbiobacterium</taxon>
    </lineage>
</organism>
<dbReference type="InterPro" id="IPR030931">
    <property type="entry name" value="Group_II_RT_mat"/>
</dbReference>
<protein>
    <submittedName>
        <fullName evidence="2">Group II intron reverse transcriptase/maturase</fullName>
    </submittedName>
</protein>
<gene>
    <name evidence="2" type="ORF">J2Z79_003678</name>
</gene>
<evidence type="ECO:0000313" key="2">
    <source>
        <dbReference type="EMBL" id="MBP2020219.1"/>
    </source>
</evidence>
<dbReference type="Pfam" id="PF00078">
    <property type="entry name" value="RVT_1"/>
    <property type="match status" value="1"/>
</dbReference>
<evidence type="ECO:0000313" key="3">
    <source>
        <dbReference type="Proteomes" id="UP001519289"/>
    </source>
</evidence>
<dbReference type="InterPro" id="IPR000477">
    <property type="entry name" value="RT_dom"/>
</dbReference>
<dbReference type="InterPro" id="IPR051083">
    <property type="entry name" value="GrpII_Intron_Splice-Mob/Def"/>
</dbReference>